<keyword evidence="3" id="KW-0732">Signal</keyword>
<sequence length="315" mass="33427">MTMSKAWLGIITSLTMGTCLLAGCGTTASVASSSPTPIHITDDLHHTITLKKAATRIVTLEPSNAEIALDLGLKSRMVGTDQATFEYTPSPWHHQLHGIPNIGPSYPGISVEKIVAAKPNLVIATTGIKGLGALARFHIPVLVLQPTSIRGIYHDILLVGRATGKTAQARATVAHMKQQIAAIEQKVRRVNTRPTVFYDLGGLYTAGPHTFLNSLIDMAGATNVGAQMSTQSYPQVTAEQVVKANPDDILIDPESGTTVSTEESISGFSAITAVKTGHVYLVPNSSYVNEPSPALVMGLKELVTLLHPQLKLAAQ</sequence>
<dbReference type="SUPFAM" id="SSF53807">
    <property type="entry name" value="Helical backbone' metal receptor"/>
    <property type="match status" value="1"/>
</dbReference>
<comment type="caution">
    <text evidence="5">The sequence shown here is derived from an EMBL/GenBank/DDBJ whole genome shotgun (WGS) entry which is preliminary data.</text>
</comment>
<dbReference type="Gene3D" id="3.40.50.1980">
    <property type="entry name" value="Nitrogenase molybdenum iron protein domain"/>
    <property type="match status" value="2"/>
</dbReference>
<evidence type="ECO:0000259" key="4">
    <source>
        <dbReference type="PROSITE" id="PS50983"/>
    </source>
</evidence>
<dbReference type="EMBL" id="JABBVZ010000071">
    <property type="protein sequence ID" value="NMP23882.1"/>
    <property type="molecule type" value="Genomic_DNA"/>
</dbReference>
<dbReference type="InterPro" id="IPR002491">
    <property type="entry name" value="ABC_transptr_periplasmic_BD"/>
</dbReference>
<evidence type="ECO:0000313" key="6">
    <source>
        <dbReference type="Proteomes" id="UP000533476"/>
    </source>
</evidence>
<protein>
    <submittedName>
        <fullName evidence="5">ABC transporter substrate-binding protein</fullName>
    </submittedName>
</protein>
<evidence type="ECO:0000256" key="2">
    <source>
        <dbReference type="SAM" id="Coils"/>
    </source>
</evidence>
<dbReference type="InterPro" id="IPR050902">
    <property type="entry name" value="ABC_Transporter_SBP"/>
</dbReference>
<evidence type="ECO:0000256" key="3">
    <source>
        <dbReference type="SAM" id="SignalP"/>
    </source>
</evidence>
<evidence type="ECO:0000256" key="1">
    <source>
        <dbReference type="ARBA" id="ARBA00008814"/>
    </source>
</evidence>
<organism evidence="5 6">
    <name type="scientific">Sulfobacillus harzensis</name>
    <dbReference type="NCBI Taxonomy" id="2729629"/>
    <lineage>
        <taxon>Bacteria</taxon>
        <taxon>Bacillati</taxon>
        <taxon>Bacillota</taxon>
        <taxon>Clostridia</taxon>
        <taxon>Eubacteriales</taxon>
        <taxon>Clostridiales Family XVII. Incertae Sedis</taxon>
        <taxon>Sulfobacillus</taxon>
    </lineage>
</organism>
<dbReference type="PANTHER" id="PTHR30535">
    <property type="entry name" value="VITAMIN B12-BINDING PROTEIN"/>
    <property type="match status" value="1"/>
</dbReference>
<dbReference type="AlphaFoldDB" id="A0A7Y0Q3T6"/>
<feature type="chain" id="PRO_5038471961" evidence="3">
    <location>
        <begin position="23"/>
        <end position="315"/>
    </location>
</feature>
<dbReference type="PROSITE" id="PS50983">
    <property type="entry name" value="FE_B12_PBP"/>
    <property type="match status" value="1"/>
</dbReference>
<feature type="coiled-coil region" evidence="2">
    <location>
        <begin position="166"/>
        <end position="193"/>
    </location>
</feature>
<dbReference type="Proteomes" id="UP000533476">
    <property type="component" value="Unassembled WGS sequence"/>
</dbReference>
<evidence type="ECO:0000313" key="5">
    <source>
        <dbReference type="EMBL" id="NMP23882.1"/>
    </source>
</evidence>
<dbReference type="PROSITE" id="PS51257">
    <property type="entry name" value="PROKAR_LIPOPROTEIN"/>
    <property type="match status" value="1"/>
</dbReference>
<keyword evidence="6" id="KW-1185">Reference proteome</keyword>
<proteinExistence type="inferred from homology"/>
<comment type="similarity">
    <text evidence="1">Belongs to the bacterial solute-binding protein 8 family.</text>
</comment>
<feature type="signal peptide" evidence="3">
    <location>
        <begin position="1"/>
        <end position="22"/>
    </location>
</feature>
<keyword evidence="2" id="KW-0175">Coiled coil</keyword>
<dbReference type="Pfam" id="PF01497">
    <property type="entry name" value="Peripla_BP_2"/>
    <property type="match status" value="1"/>
</dbReference>
<gene>
    <name evidence="5" type="ORF">HIJ39_16225</name>
</gene>
<accession>A0A7Y0Q3T6</accession>
<name>A0A7Y0Q3T6_9FIRM</name>
<feature type="domain" description="Fe/B12 periplasmic-binding" evidence="4">
    <location>
        <begin position="56"/>
        <end position="310"/>
    </location>
</feature>
<dbReference type="PANTHER" id="PTHR30535:SF34">
    <property type="entry name" value="MOLYBDATE-BINDING PROTEIN MOLA"/>
    <property type="match status" value="1"/>
</dbReference>
<reference evidence="5 6" key="1">
    <citation type="submission" date="2020-04" db="EMBL/GenBank/DDBJ databases">
        <authorList>
            <person name="Zhang R."/>
            <person name="Schippers A."/>
        </authorList>
    </citation>
    <scope>NUCLEOTIDE SEQUENCE [LARGE SCALE GENOMIC DNA]</scope>
    <source>
        <strain evidence="5 6">DSM 109850</strain>
    </source>
</reference>